<keyword evidence="3" id="KW-1185">Reference proteome</keyword>
<comment type="caution">
    <text evidence="2">The sequence shown here is derived from an EMBL/GenBank/DDBJ whole genome shotgun (WGS) entry which is preliminary data.</text>
</comment>
<sequence>MSLFQHVLGSVPLYDTSNINNRYDGHNNPSAPNTGGYNPNAPSAPRNEGSIYPNLGGSGSNYGQNGYRPQGGYPNTGYQQPGGYNGYQQPGYGGYNPNSRPTGYGQQNTYGSNGYNQGQNRPQQGVPDGYYVAGAGYQQPASGGYGSNNNKYHNPGYGYNQGNQGYGAYGNAGYGNNGYGQNAYGQNRRGQGNSAGTTITDSIKDALKKIGLLILVVHYFSQSYGR</sequence>
<evidence type="ECO:0000256" key="1">
    <source>
        <dbReference type="SAM" id="MobiDB-lite"/>
    </source>
</evidence>
<accession>A0ABD2N4D4</accession>
<feature type="region of interest" description="Disordered" evidence="1">
    <location>
        <begin position="20"/>
        <end position="128"/>
    </location>
</feature>
<feature type="compositionally biased region" description="Polar residues" evidence="1">
    <location>
        <begin position="99"/>
        <end position="123"/>
    </location>
</feature>
<proteinExistence type="predicted"/>
<dbReference type="EMBL" id="JABFTP020000062">
    <property type="protein sequence ID" value="KAL3273534.1"/>
    <property type="molecule type" value="Genomic_DNA"/>
</dbReference>
<gene>
    <name evidence="2" type="ORF">HHI36_014973</name>
</gene>
<feature type="compositionally biased region" description="Polar residues" evidence="1">
    <location>
        <begin position="20"/>
        <end position="41"/>
    </location>
</feature>
<evidence type="ECO:0008006" key="4">
    <source>
        <dbReference type="Google" id="ProtNLM"/>
    </source>
</evidence>
<dbReference type="Proteomes" id="UP001516400">
    <property type="component" value="Unassembled WGS sequence"/>
</dbReference>
<dbReference type="AlphaFoldDB" id="A0ABD2N4D4"/>
<reference evidence="2 3" key="1">
    <citation type="journal article" date="2021" name="BMC Biol.">
        <title>Horizontally acquired antibacterial genes associated with adaptive radiation of ladybird beetles.</title>
        <authorList>
            <person name="Li H.S."/>
            <person name="Tang X.F."/>
            <person name="Huang Y.H."/>
            <person name="Xu Z.Y."/>
            <person name="Chen M.L."/>
            <person name="Du X.Y."/>
            <person name="Qiu B.Y."/>
            <person name="Chen P.T."/>
            <person name="Zhang W."/>
            <person name="Slipinski A."/>
            <person name="Escalona H.E."/>
            <person name="Waterhouse R.M."/>
            <person name="Zwick A."/>
            <person name="Pang H."/>
        </authorList>
    </citation>
    <scope>NUCLEOTIDE SEQUENCE [LARGE SCALE GENOMIC DNA]</scope>
    <source>
        <strain evidence="2">SYSU2018</strain>
    </source>
</reference>
<evidence type="ECO:0000313" key="3">
    <source>
        <dbReference type="Proteomes" id="UP001516400"/>
    </source>
</evidence>
<organism evidence="2 3">
    <name type="scientific">Cryptolaemus montrouzieri</name>
    <dbReference type="NCBI Taxonomy" id="559131"/>
    <lineage>
        <taxon>Eukaryota</taxon>
        <taxon>Metazoa</taxon>
        <taxon>Ecdysozoa</taxon>
        <taxon>Arthropoda</taxon>
        <taxon>Hexapoda</taxon>
        <taxon>Insecta</taxon>
        <taxon>Pterygota</taxon>
        <taxon>Neoptera</taxon>
        <taxon>Endopterygota</taxon>
        <taxon>Coleoptera</taxon>
        <taxon>Polyphaga</taxon>
        <taxon>Cucujiformia</taxon>
        <taxon>Coccinelloidea</taxon>
        <taxon>Coccinellidae</taxon>
        <taxon>Scymninae</taxon>
        <taxon>Scymnini</taxon>
        <taxon>Cryptolaemus</taxon>
    </lineage>
</organism>
<evidence type="ECO:0000313" key="2">
    <source>
        <dbReference type="EMBL" id="KAL3273534.1"/>
    </source>
</evidence>
<feature type="compositionally biased region" description="Low complexity" evidence="1">
    <location>
        <begin position="77"/>
        <end position="98"/>
    </location>
</feature>
<name>A0ABD2N4D4_9CUCU</name>
<protein>
    <recommendedName>
        <fullName evidence="4">Prion protein</fullName>
    </recommendedName>
</protein>